<proteinExistence type="predicted"/>
<dbReference type="EMBL" id="CM023486">
    <property type="protein sequence ID" value="KAH6928864.1"/>
    <property type="molecule type" value="Genomic_DNA"/>
</dbReference>
<keyword evidence="2" id="KW-1185">Reference proteome</keyword>
<comment type="caution">
    <text evidence="1">The sequence shown here is derived from an EMBL/GenBank/DDBJ whole genome shotgun (WGS) entry which is preliminary data.</text>
</comment>
<accession>A0ACB7S556</accession>
<sequence length="172" mass="18329">MGVRSFLEMKVCAVGRRRRTLPDRDGGGKTSAASLGPGLRFLSFIQGGREGDRRWVGKHSEGGDVFALKVVVRAHGRSKCVRTSSNLDVACTATHPFASHVTRPQLCPRRSGGGGLERESTLPTRGARVHRLCDEMPDAASDAAAVTHVATRDVPTSDALSGLRPHCSTRSG</sequence>
<evidence type="ECO:0000313" key="1">
    <source>
        <dbReference type="EMBL" id="KAH6928864.1"/>
    </source>
</evidence>
<dbReference type="Proteomes" id="UP000821845">
    <property type="component" value="Chromosome 6"/>
</dbReference>
<organism evidence="1 2">
    <name type="scientific">Hyalomma asiaticum</name>
    <name type="common">Tick</name>
    <dbReference type="NCBI Taxonomy" id="266040"/>
    <lineage>
        <taxon>Eukaryota</taxon>
        <taxon>Metazoa</taxon>
        <taxon>Ecdysozoa</taxon>
        <taxon>Arthropoda</taxon>
        <taxon>Chelicerata</taxon>
        <taxon>Arachnida</taxon>
        <taxon>Acari</taxon>
        <taxon>Parasitiformes</taxon>
        <taxon>Ixodida</taxon>
        <taxon>Ixodoidea</taxon>
        <taxon>Ixodidae</taxon>
        <taxon>Hyalomminae</taxon>
        <taxon>Hyalomma</taxon>
    </lineage>
</organism>
<gene>
    <name evidence="1" type="ORF">HPB50_020453</name>
</gene>
<protein>
    <submittedName>
        <fullName evidence="1">Uncharacterized protein</fullName>
    </submittedName>
</protein>
<evidence type="ECO:0000313" key="2">
    <source>
        <dbReference type="Proteomes" id="UP000821845"/>
    </source>
</evidence>
<name>A0ACB7S556_HYAAI</name>
<reference evidence="1" key="1">
    <citation type="submission" date="2020-05" db="EMBL/GenBank/DDBJ databases">
        <title>Large-scale comparative analyses of tick genomes elucidate their genetic diversity and vector capacities.</title>
        <authorList>
            <person name="Jia N."/>
            <person name="Wang J."/>
            <person name="Shi W."/>
            <person name="Du L."/>
            <person name="Sun Y."/>
            <person name="Zhan W."/>
            <person name="Jiang J."/>
            <person name="Wang Q."/>
            <person name="Zhang B."/>
            <person name="Ji P."/>
            <person name="Sakyi L.B."/>
            <person name="Cui X."/>
            <person name="Yuan T."/>
            <person name="Jiang B."/>
            <person name="Yang W."/>
            <person name="Lam T.T.-Y."/>
            <person name="Chang Q."/>
            <person name="Ding S."/>
            <person name="Wang X."/>
            <person name="Zhu J."/>
            <person name="Ruan X."/>
            <person name="Zhao L."/>
            <person name="Wei J."/>
            <person name="Que T."/>
            <person name="Du C."/>
            <person name="Cheng J."/>
            <person name="Dai P."/>
            <person name="Han X."/>
            <person name="Huang E."/>
            <person name="Gao Y."/>
            <person name="Liu J."/>
            <person name="Shao H."/>
            <person name="Ye R."/>
            <person name="Li L."/>
            <person name="Wei W."/>
            <person name="Wang X."/>
            <person name="Wang C."/>
            <person name="Yang T."/>
            <person name="Huo Q."/>
            <person name="Li W."/>
            <person name="Guo W."/>
            <person name="Chen H."/>
            <person name="Zhou L."/>
            <person name="Ni X."/>
            <person name="Tian J."/>
            <person name="Zhou Y."/>
            <person name="Sheng Y."/>
            <person name="Liu T."/>
            <person name="Pan Y."/>
            <person name="Xia L."/>
            <person name="Li J."/>
            <person name="Zhao F."/>
            <person name="Cao W."/>
        </authorList>
    </citation>
    <scope>NUCLEOTIDE SEQUENCE</scope>
    <source>
        <strain evidence="1">Hyas-2018</strain>
    </source>
</reference>